<evidence type="ECO:0000256" key="2">
    <source>
        <dbReference type="ARBA" id="ARBA00023239"/>
    </source>
</evidence>
<dbReference type="AlphaFoldDB" id="A0A6P2HN73"/>
<dbReference type="InterPro" id="IPR014748">
    <property type="entry name" value="Enoyl-CoA_hydra_C"/>
</dbReference>
<dbReference type="Pfam" id="PF00378">
    <property type="entry name" value="ECH_1"/>
    <property type="match status" value="1"/>
</dbReference>
<dbReference type="CDD" id="cd06558">
    <property type="entry name" value="crotonase-like"/>
    <property type="match status" value="1"/>
</dbReference>
<protein>
    <submittedName>
        <fullName evidence="3">Enoyl-CoA hydratase</fullName>
    </submittedName>
</protein>
<organism evidence="3 4">
    <name type="scientific">Burkholderia lata (strain ATCC 17760 / DSM 23089 / LMG 22485 / NCIMB 9086 / R18194 / 383)</name>
    <dbReference type="NCBI Taxonomy" id="482957"/>
    <lineage>
        <taxon>Bacteria</taxon>
        <taxon>Pseudomonadati</taxon>
        <taxon>Pseudomonadota</taxon>
        <taxon>Betaproteobacteria</taxon>
        <taxon>Burkholderiales</taxon>
        <taxon>Burkholderiaceae</taxon>
        <taxon>Burkholderia</taxon>
        <taxon>Burkholderia cepacia complex</taxon>
    </lineage>
</organism>
<evidence type="ECO:0000313" key="4">
    <source>
        <dbReference type="Proteomes" id="UP000494170"/>
    </source>
</evidence>
<keyword evidence="2" id="KW-0456">Lyase</keyword>
<dbReference type="RefSeq" id="WP_174937525.1">
    <property type="nucleotide sequence ID" value="NZ_CABVPY010000003.1"/>
</dbReference>
<evidence type="ECO:0000313" key="3">
    <source>
        <dbReference type="EMBL" id="VWB18496.1"/>
    </source>
</evidence>
<dbReference type="Proteomes" id="UP000494170">
    <property type="component" value="Unassembled WGS sequence"/>
</dbReference>
<dbReference type="InterPro" id="IPR001753">
    <property type="entry name" value="Enoyl-CoA_hydra/iso"/>
</dbReference>
<sequence>MKYSNIDLSVKASIATIHLSRPLAYNSIDLAMSKELFDCAIRLTTDDRVRAIVLTGQGEKAFCAGGDVSGFADDLESAQPLFREMTAYLHSAVSRLASGNAPVLAAVNGVAAGAGLSLVAACDLAVASEKATFASAYTGIGLTPDASATFNLPRIIGVRRTMELCIAGRVLSAPEALDWGLVNRIAPATEVLEVTQAWAEKLAAGPTKAYGSIKRLLLRSFSEGLETQLEQESREISAAAHREDGREGIRAFAEKRRPSFAGV</sequence>
<dbReference type="InterPro" id="IPR029045">
    <property type="entry name" value="ClpP/crotonase-like_dom_sf"/>
</dbReference>
<evidence type="ECO:0000256" key="1">
    <source>
        <dbReference type="ARBA" id="ARBA00005254"/>
    </source>
</evidence>
<comment type="similarity">
    <text evidence="1">Belongs to the enoyl-CoA hydratase/isomerase family.</text>
</comment>
<dbReference type="PANTHER" id="PTHR11941">
    <property type="entry name" value="ENOYL-COA HYDRATASE-RELATED"/>
    <property type="match status" value="1"/>
</dbReference>
<gene>
    <name evidence="3" type="ORF">BLA6863_00702</name>
</gene>
<dbReference type="EMBL" id="CABVPY010000003">
    <property type="protein sequence ID" value="VWB18496.1"/>
    <property type="molecule type" value="Genomic_DNA"/>
</dbReference>
<dbReference type="GO" id="GO:0006635">
    <property type="term" value="P:fatty acid beta-oxidation"/>
    <property type="evidence" value="ECO:0007669"/>
    <property type="project" value="TreeGrafter"/>
</dbReference>
<dbReference type="Gene3D" id="1.10.12.10">
    <property type="entry name" value="Lyase 2-enoyl-coa Hydratase, Chain A, domain 2"/>
    <property type="match status" value="1"/>
</dbReference>
<dbReference type="Gene3D" id="3.90.226.10">
    <property type="entry name" value="2-enoyl-CoA Hydratase, Chain A, domain 1"/>
    <property type="match status" value="1"/>
</dbReference>
<accession>A0A6P2HN73</accession>
<dbReference type="SUPFAM" id="SSF52096">
    <property type="entry name" value="ClpP/crotonase"/>
    <property type="match status" value="1"/>
</dbReference>
<dbReference type="PANTHER" id="PTHR11941:SF133">
    <property type="entry name" value="1,2-EPOXYPHENYLACETYL-COA ISOMERASE"/>
    <property type="match status" value="1"/>
</dbReference>
<reference evidence="3 4" key="1">
    <citation type="submission" date="2019-09" db="EMBL/GenBank/DDBJ databases">
        <authorList>
            <person name="Depoorter E."/>
        </authorList>
    </citation>
    <scope>NUCLEOTIDE SEQUENCE [LARGE SCALE GENOMIC DNA]</scope>
    <source>
        <strain evidence="3">LMG 6863</strain>
    </source>
</reference>
<name>A0A6P2HN73_BURL3</name>
<dbReference type="GO" id="GO:0016829">
    <property type="term" value="F:lyase activity"/>
    <property type="evidence" value="ECO:0007669"/>
    <property type="project" value="UniProtKB-KW"/>
</dbReference>
<proteinExistence type="inferred from homology"/>